<dbReference type="STRING" id="379508.A5E7Z5"/>
<keyword evidence="7" id="KW-1185">Reference proteome</keyword>
<keyword evidence="5" id="KW-0539">Nucleus</keyword>
<dbReference type="GO" id="GO:0005737">
    <property type="term" value="C:cytoplasm"/>
    <property type="evidence" value="ECO:0007669"/>
    <property type="project" value="UniProtKB-SubCell"/>
</dbReference>
<reference evidence="6 7" key="1">
    <citation type="journal article" date="2009" name="Nature">
        <title>Evolution of pathogenicity and sexual reproduction in eight Candida genomes.</title>
        <authorList>
            <person name="Butler G."/>
            <person name="Rasmussen M.D."/>
            <person name="Lin M.F."/>
            <person name="Santos M.A."/>
            <person name="Sakthikumar S."/>
            <person name="Munro C.A."/>
            <person name="Rheinbay E."/>
            <person name="Grabherr M."/>
            <person name="Forche A."/>
            <person name="Reedy J.L."/>
            <person name="Agrafioti I."/>
            <person name="Arnaud M.B."/>
            <person name="Bates S."/>
            <person name="Brown A.J."/>
            <person name="Brunke S."/>
            <person name="Costanzo M.C."/>
            <person name="Fitzpatrick D.A."/>
            <person name="de Groot P.W."/>
            <person name="Harris D."/>
            <person name="Hoyer L.L."/>
            <person name="Hube B."/>
            <person name="Klis F.M."/>
            <person name="Kodira C."/>
            <person name="Lennard N."/>
            <person name="Logue M.E."/>
            <person name="Martin R."/>
            <person name="Neiman A.M."/>
            <person name="Nikolaou E."/>
            <person name="Quail M.A."/>
            <person name="Quinn J."/>
            <person name="Santos M.C."/>
            <person name="Schmitzberger F.F."/>
            <person name="Sherlock G."/>
            <person name="Shah P."/>
            <person name="Silverstein K.A."/>
            <person name="Skrzypek M.S."/>
            <person name="Soll D."/>
            <person name="Staggs R."/>
            <person name="Stansfield I."/>
            <person name="Stumpf M.P."/>
            <person name="Sudbery P.E."/>
            <person name="Srikantha T."/>
            <person name="Zeng Q."/>
            <person name="Berman J."/>
            <person name="Berriman M."/>
            <person name="Heitman J."/>
            <person name="Gow N.A."/>
            <person name="Lorenz M.C."/>
            <person name="Birren B.W."/>
            <person name="Kellis M."/>
            <person name="Cuomo C.A."/>
        </authorList>
    </citation>
    <scope>NUCLEOTIDE SEQUENCE [LARGE SCALE GENOMIC DNA]</scope>
    <source>
        <strain evidence="7">ATCC 11503 / BCRC 21390 / CBS 2605 / JCM 1781 / NBRC 1676 / NRRL YB-4239</strain>
    </source>
</reference>
<organism evidence="6 7">
    <name type="scientific">Lodderomyces elongisporus (strain ATCC 11503 / CBS 2605 / JCM 1781 / NBRC 1676 / NRRL YB-4239)</name>
    <name type="common">Yeast</name>
    <name type="synonym">Saccharomyces elongisporus</name>
    <dbReference type="NCBI Taxonomy" id="379508"/>
    <lineage>
        <taxon>Eukaryota</taxon>
        <taxon>Fungi</taxon>
        <taxon>Dikarya</taxon>
        <taxon>Ascomycota</taxon>
        <taxon>Saccharomycotina</taxon>
        <taxon>Pichiomycetes</taxon>
        <taxon>Debaryomycetaceae</taxon>
        <taxon>Candida/Lodderomyces clade</taxon>
        <taxon>Lodderomyces</taxon>
    </lineage>
</organism>
<evidence type="ECO:0008006" key="8">
    <source>
        <dbReference type="Google" id="ProtNLM"/>
    </source>
</evidence>
<dbReference type="OrthoDB" id="31005at2759"/>
<evidence type="ECO:0000256" key="4">
    <source>
        <dbReference type="ARBA" id="ARBA00022490"/>
    </source>
</evidence>
<dbReference type="InterPro" id="IPR016068">
    <property type="entry name" value="Translin_N"/>
</dbReference>
<protein>
    <recommendedName>
        <fullName evidence="8">Translin</fullName>
    </recommendedName>
</protein>
<dbReference type="OMA" id="CTGEIMR"/>
<dbReference type="VEuPathDB" id="FungiDB:LELG_05734"/>
<evidence type="ECO:0000256" key="5">
    <source>
        <dbReference type="ARBA" id="ARBA00023242"/>
    </source>
</evidence>
<accession>A5E7Z5</accession>
<keyword evidence="4" id="KW-0963">Cytoplasm</keyword>
<dbReference type="HOGENOM" id="CLU_067225_2_1_1"/>
<evidence type="ECO:0000313" key="7">
    <source>
        <dbReference type="Proteomes" id="UP000001996"/>
    </source>
</evidence>
<dbReference type="InterPro" id="IPR036081">
    <property type="entry name" value="Translin_sf"/>
</dbReference>
<comment type="similarity">
    <text evidence="3">Belongs to the translin family.</text>
</comment>
<dbReference type="AlphaFoldDB" id="A5E7Z5"/>
<dbReference type="InParanoid" id="A5E7Z5"/>
<evidence type="ECO:0000256" key="2">
    <source>
        <dbReference type="ARBA" id="ARBA00004496"/>
    </source>
</evidence>
<dbReference type="CDD" id="cd14820">
    <property type="entry name" value="TRAX"/>
    <property type="match status" value="1"/>
</dbReference>
<dbReference type="InterPro" id="IPR016069">
    <property type="entry name" value="Translin_C"/>
</dbReference>
<evidence type="ECO:0000256" key="1">
    <source>
        <dbReference type="ARBA" id="ARBA00004123"/>
    </source>
</evidence>
<dbReference type="PANTHER" id="PTHR10741">
    <property type="entry name" value="TRANSLIN AND TRANSLIN ASSOCIATED PROTEIN X"/>
    <property type="match status" value="1"/>
</dbReference>
<name>A5E7Z5_LODEL</name>
<dbReference type="SUPFAM" id="SSF74784">
    <property type="entry name" value="Translin"/>
    <property type="match status" value="1"/>
</dbReference>
<dbReference type="InterPro" id="IPR002848">
    <property type="entry name" value="Translin_fam"/>
</dbReference>
<proteinExistence type="inferred from homology"/>
<evidence type="ECO:0000256" key="3">
    <source>
        <dbReference type="ARBA" id="ARBA00005902"/>
    </source>
</evidence>
<sequence length="268" mass="30876">MSLEEVIFKPARESLLEKQDGREKLIRSCREITSYSKKAIFTLHRTLISQQIVIKELTLYLEIMGEHLNTVKVIYMSNQSLRGSISGAIEEMIEFFTFGYYKYHGKLILYTEFVKSLNMVMEGDIPEVVAFILNKSELKYNSVEKEVGGVEEDDFKNVLVDQSDFLMGLFDCTGEIMRMVILQSTNNAGGLQMKHTLENYKFLKVLYEQYLILQTRYPGISIHHGSFDDAIGLKGNFSFKKKLEVFQSSIKKIETTLLDILISDKEIL</sequence>
<dbReference type="EMBL" id="CH981534">
    <property type="protein sequence ID" value="EDK47553.1"/>
    <property type="molecule type" value="Genomic_DNA"/>
</dbReference>
<dbReference type="Gene3D" id="1.20.58.190">
    <property type="entry name" value="Translin, domain 1"/>
    <property type="match status" value="1"/>
</dbReference>
<evidence type="ECO:0000313" key="6">
    <source>
        <dbReference type="EMBL" id="EDK47553.1"/>
    </source>
</evidence>
<dbReference type="Pfam" id="PF01997">
    <property type="entry name" value="Translin"/>
    <property type="match status" value="1"/>
</dbReference>
<comment type="subcellular location">
    <subcellularLocation>
        <location evidence="2">Cytoplasm</location>
    </subcellularLocation>
    <subcellularLocation>
        <location evidence="1">Nucleus</location>
    </subcellularLocation>
</comment>
<dbReference type="GO" id="GO:0043565">
    <property type="term" value="F:sequence-specific DNA binding"/>
    <property type="evidence" value="ECO:0007669"/>
    <property type="project" value="InterPro"/>
</dbReference>
<gene>
    <name evidence="6" type="ORF">LELG_05734</name>
</gene>
<dbReference type="Proteomes" id="UP000001996">
    <property type="component" value="Unassembled WGS sequence"/>
</dbReference>
<dbReference type="eggNOG" id="KOG3066">
    <property type="taxonomic scope" value="Eukaryota"/>
</dbReference>
<dbReference type="GO" id="GO:0005634">
    <property type="term" value="C:nucleus"/>
    <property type="evidence" value="ECO:0007669"/>
    <property type="project" value="UniProtKB-SubCell"/>
</dbReference>
<dbReference type="Gene3D" id="1.20.58.200">
    <property type="entry name" value="Translin, domain 2"/>
    <property type="match status" value="1"/>
</dbReference>